<dbReference type="InterPro" id="IPR058293">
    <property type="entry name" value="DUF7987"/>
</dbReference>
<feature type="transmembrane region" description="Helical" evidence="1">
    <location>
        <begin position="7"/>
        <end position="26"/>
    </location>
</feature>
<dbReference type="RefSeq" id="WP_250597555.1">
    <property type="nucleotide sequence ID" value="NZ_JAKRVY010000007.1"/>
</dbReference>
<accession>A0AAE3FRW8</accession>
<dbReference type="AlphaFoldDB" id="A0AAE3FRW8"/>
<keyword evidence="1" id="KW-1133">Transmembrane helix</keyword>
<gene>
    <name evidence="2" type="ORF">AArcSt11_12685</name>
</gene>
<dbReference type="Proteomes" id="UP001202674">
    <property type="component" value="Unassembled WGS sequence"/>
</dbReference>
<name>A0AAE3FRW8_9EURY</name>
<evidence type="ECO:0000313" key="3">
    <source>
        <dbReference type="Proteomes" id="UP001202674"/>
    </source>
</evidence>
<sequence length="58" mass="6495">MVARENKVFYVFGASALVIFLALVGFTEYPSWVNTVVLFVVGIFVPLLVNDLLDDRES</sequence>
<evidence type="ECO:0000313" key="2">
    <source>
        <dbReference type="EMBL" id="MCL9814507.1"/>
    </source>
</evidence>
<feature type="transmembrane region" description="Helical" evidence="1">
    <location>
        <begin position="32"/>
        <end position="53"/>
    </location>
</feature>
<reference evidence="2 3" key="1">
    <citation type="journal article" date="2022" name="Syst. Appl. Microbiol.">
        <title>Natronocalculus amylovorans gen. nov., sp. nov., and Natranaeroarchaeum aerophilus sp. nov., dominant culturable amylolytic natronoarchaea from hypersaline soda lakes in southwestern Siberia.</title>
        <authorList>
            <person name="Sorokin D.Y."/>
            <person name="Elcheninov A.G."/>
            <person name="Khizhniak T.V."/>
            <person name="Koenen M."/>
            <person name="Bale N.J."/>
            <person name="Damste J.S.S."/>
            <person name="Kublanov I.V."/>
        </authorList>
    </citation>
    <scope>NUCLEOTIDE SEQUENCE [LARGE SCALE GENOMIC DNA]</scope>
    <source>
        <strain evidence="2 3">AArc-St1-1</strain>
    </source>
</reference>
<keyword evidence="1" id="KW-0812">Transmembrane</keyword>
<protein>
    <submittedName>
        <fullName evidence="2">Uncharacterized protein</fullName>
    </submittedName>
</protein>
<organism evidence="2 3">
    <name type="scientific">Natranaeroarchaeum aerophilus</name>
    <dbReference type="NCBI Taxonomy" id="2917711"/>
    <lineage>
        <taxon>Archaea</taxon>
        <taxon>Methanobacteriati</taxon>
        <taxon>Methanobacteriota</taxon>
        <taxon>Stenosarchaea group</taxon>
        <taxon>Halobacteria</taxon>
        <taxon>Halobacteriales</taxon>
        <taxon>Natronoarchaeaceae</taxon>
        <taxon>Natranaeroarchaeum</taxon>
    </lineage>
</organism>
<proteinExistence type="predicted"/>
<comment type="caution">
    <text evidence="2">The sequence shown here is derived from an EMBL/GenBank/DDBJ whole genome shotgun (WGS) entry which is preliminary data.</text>
</comment>
<dbReference type="Pfam" id="PF25949">
    <property type="entry name" value="DUF7987"/>
    <property type="match status" value="1"/>
</dbReference>
<keyword evidence="1" id="KW-0472">Membrane</keyword>
<keyword evidence="3" id="KW-1185">Reference proteome</keyword>
<evidence type="ECO:0000256" key="1">
    <source>
        <dbReference type="SAM" id="Phobius"/>
    </source>
</evidence>
<dbReference type="EMBL" id="JAKRVY010000007">
    <property type="protein sequence ID" value="MCL9814507.1"/>
    <property type="molecule type" value="Genomic_DNA"/>
</dbReference>